<gene>
    <name evidence="1" type="ORF">X975_07416</name>
</gene>
<organism evidence="1 2">
    <name type="scientific">Stegodyphus mimosarum</name>
    <name type="common">African social velvet spider</name>
    <dbReference type="NCBI Taxonomy" id="407821"/>
    <lineage>
        <taxon>Eukaryota</taxon>
        <taxon>Metazoa</taxon>
        <taxon>Ecdysozoa</taxon>
        <taxon>Arthropoda</taxon>
        <taxon>Chelicerata</taxon>
        <taxon>Arachnida</taxon>
        <taxon>Araneae</taxon>
        <taxon>Araneomorphae</taxon>
        <taxon>Entelegynae</taxon>
        <taxon>Eresoidea</taxon>
        <taxon>Eresidae</taxon>
        <taxon>Stegodyphus</taxon>
    </lineage>
</organism>
<dbReference type="Proteomes" id="UP000054359">
    <property type="component" value="Unassembled WGS sequence"/>
</dbReference>
<feature type="non-terminal residue" evidence="1">
    <location>
        <position position="265"/>
    </location>
</feature>
<dbReference type="OrthoDB" id="6412219at2759"/>
<sequence length="265" mass="29888">MTVLSKKKEYWLDPKDASVKNKRKIPVVQSNSVVFLGLKPRQAFDYKREMSSEDCNITSPFSASVNQDLRKRSFIDSQNISTHCPEIIVSEVENAVTKEPVSLPKCTCSESNENKPCSVISVPPTSSTAPISHFPNSVSLLPNEANIPNVVIYQDSPASFHRSFYSGTFDQHSLYTCESRLGSQFDLKTCRLTWSNYSLRLSSTSDCYFDLFQKANFCKKRKNRMRSDIAAAIALNRSQSSQLNKDTESLVENEVEVVLDERTTL</sequence>
<proteinExistence type="predicted"/>
<evidence type="ECO:0000313" key="1">
    <source>
        <dbReference type="EMBL" id="KFM67540.1"/>
    </source>
</evidence>
<dbReference type="STRING" id="407821.A0A087TR01"/>
<reference evidence="1 2" key="1">
    <citation type="submission" date="2013-11" db="EMBL/GenBank/DDBJ databases">
        <title>Genome sequencing of Stegodyphus mimosarum.</title>
        <authorList>
            <person name="Bechsgaard J."/>
        </authorList>
    </citation>
    <scope>NUCLEOTIDE SEQUENCE [LARGE SCALE GENOMIC DNA]</scope>
</reference>
<keyword evidence="2" id="KW-1185">Reference proteome</keyword>
<dbReference type="EMBL" id="KK116363">
    <property type="protein sequence ID" value="KFM67540.1"/>
    <property type="molecule type" value="Genomic_DNA"/>
</dbReference>
<dbReference type="OMA" id="TFWKCCC"/>
<accession>A0A087TR01</accession>
<name>A0A087TR01_STEMI</name>
<protein>
    <submittedName>
        <fullName evidence="1">Uncharacterized protein</fullName>
    </submittedName>
</protein>
<evidence type="ECO:0000313" key="2">
    <source>
        <dbReference type="Proteomes" id="UP000054359"/>
    </source>
</evidence>
<dbReference type="AlphaFoldDB" id="A0A087TR01"/>